<keyword evidence="5 8" id="KW-0472">Membrane</keyword>
<dbReference type="AlphaFoldDB" id="A0A1X0NJ32"/>
<keyword evidence="6" id="KW-0012">Acyltransferase</keyword>
<feature type="transmembrane region" description="Helical" evidence="8">
    <location>
        <begin position="122"/>
        <end position="142"/>
    </location>
</feature>
<feature type="non-terminal residue" evidence="9">
    <location>
        <position position="235"/>
    </location>
</feature>
<gene>
    <name evidence="9" type="ORF">TM35_000421440</name>
</gene>
<comment type="caution">
    <text evidence="9">The sequence shown here is derived from an EMBL/GenBank/DDBJ whole genome shotgun (WGS) entry which is preliminary data.</text>
</comment>
<sequence length="235" mass="26929">MSTHVNSNSRDMTLASSTPPISEKYHSNNNNNININSDKDNNNKGKYDNSDRENEDISLDITTIKDIVHTMGAVRPPRVALPREAVHPFIYNYDLSNTSLQVIKLILFGFLFLVPLRIVYTLLLIVFMGMISLITILLPIHYRQWSKPLLRGIMRWWIFTFGYWRVHRVHVENYGLQPDGSYKEAPVIVANHSTMQDSLLILGERDVYPILSPSISTLTTTTIINDDNNNNNNNN</sequence>
<accession>A0A1X0NJ32</accession>
<keyword evidence="1" id="KW-0808">Transferase</keyword>
<dbReference type="RefSeq" id="XP_028878752.1">
    <property type="nucleotide sequence ID" value="XM_029029955.1"/>
</dbReference>
<dbReference type="EMBL" id="NBCO01000042">
    <property type="protein sequence ID" value="ORC84686.1"/>
    <property type="molecule type" value="Genomic_DNA"/>
</dbReference>
<evidence type="ECO:0000256" key="5">
    <source>
        <dbReference type="ARBA" id="ARBA00023136"/>
    </source>
</evidence>
<dbReference type="VEuPathDB" id="TriTrypDB:TM35_000421440"/>
<keyword evidence="3 8" id="KW-1133">Transmembrane helix</keyword>
<dbReference type="PANTHER" id="PTHR23063">
    <property type="entry name" value="PHOSPHOLIPID ACYLTRANSFERASE"/>
    <property type="match status" value="1"/>
</dbReference>
<dbReference type="PANTHER" id="PTHR23063:SF52">
    <property type="entry name" value="LYSOPHOSPHATIDYLCHOLINE ACYLTRANSFERASE"/>
    <property type="match status" value="1"/>
</dbReference>
<organism evidence="9 10">
    <name type="scientific">Trypanosoma theileri</name>
    <dbReference type="NCBI Taxonomy" id="67003"/>
    <lineage>
        <taxon>Eukaryota</taxon>
        <taxon>Discoba</taxon>
        <taxon>Euglenozoa</taxon>
        <taxon>Kinetoplastea</taxon>
        <taxon>Metakinetoplastina</taxon>
        <taxon>Trypanosomatida</taxon>
        <taxon>Trypanosomatidae</taxon>
        <taxon>Trypanosoma</taxon>
    </lineage>
</organism>
<name>A0A1X0NJ32_9TRYP</name>
<evidence type="ECO:0000256" key="7">
    <source>
        <dbReference type="SAM" id="MobiDB-lite"/>
    </source>
</evidence>
<evidence type="ECO:0000313" key="10">
    <source>
        <dbReference type="Proteomes" id="UP000192257"/>
    </source>
</evidence>
<dbReference type="OrthoDB" id="10643230at2759"/>
<feature type="region of interest" description="Disordered" evidence="7">
    <location>
        <begin position="1"/>
        <end position="52"/>
    </location>
</feature>
<dbReference type="SUPFAM" id="SSF69593">
    <property type="entry name" value="Glycerol-3-phosphate (1)-acyltransferase"/>
    <property type="match status" value="1"/>
</dbReference>
<evidence type="ECO:0000256" key="1">
    <source>
        <dbReference type="ARBA" id="ARBA00022679"/>
    </source>
</evidence>
<evidence type="ECO:0000256" key="3">
    <source>
        <dbReference type="ARBA" id="ARBA00022989"/>
    </source>
</evidence>
<dbReference type="STRING" id="67003.A0A1X0NJ32"/>
<dbReference type="GO" id="GO:0016746">
    <property type="term" value="F:acyltransferase activity"/>
    <property type="evidence" value="ECO:0007669"/>
    <property type="project" value="UniProtKB-KW"/>
</dbReference>
<dbReference type="GO" id="GO:0006629">
    <property type="term" value="P:lipid metabolic process"/>
    <property type="evidence" value="ECO:0007669"/>
    <property type="project" value="UniProtKB-KW"/>
</dbReference>
<feature type="compositionally biased region" description="Basic and acidic residues" evidence="7">
    <location>
        <begin position="37"/>
        <end position="52"/>
    </location>
</feature>
<keyword evidence="4" id="KW-0443">Lipid metabolism</keyword>
<evidence type="ECO:0000256" key="4">
    <source>
        <dbReference type="ARBA" id="ARBA00023098"/>
    </source>
</evidence>
<feature type="compositionally biased region" description="Polar residues" evidence="7">
    <location>
        <begin position="1"/>
        <end position="20"/>
    </location>
</feature>
<protein>
    <submittedName>
        <fullName evidence="9">Uncharacterized protein</fullName>
    </submittedName>
</protein>
<feature type="compositionally biased region" description="Low complexity" evidence="7">
    <location>
        <begin position="27"/>
        <end position="36"/>
    </location>
</feature>
<proteinExistence type="predicted"/>
<reference evidence="9 10" key="1">
    <citation type="submission" date="2017-03" db="EMBL/GenBank/DDBJ databases">
        <title>An alternative strategy for trypanosome survival in the mammalian bloodstream revealed through genome and transcriptome analysis of the ubiquitous bovine parasite Trypanosoma (Megatrypanum) theileri.</title>
        <authorList>
            <person name="Kelly S."/>
            <person name="Ivens A."/>
            <person name="Mott A."/>
            <person name="O'Neill E."/>
            <person name="Emms D."/>
            <person name="Macleod O."/>
            <person name="Voorheis P."/>
            <person name="Matthews J."/>
            <person name="Matthews K."/>
            <person name="Carrington M."/>
        </authorList>
    </citation>
    <scope>NUCLEOTIDE SEQUENCE [LARGE SCALE GENOMIC DNA]</scope>
    <source>
        <strain evidence="9">Edinburgh</strain>
    </source>
</reference>
<evidence type="ECO:0000256" key="8">
    <source>
        <dbReference type="SAM" id="Phobius"/>
    </source>
</evidence>
<keyword evidence="2 8" id="KW-0812">Transmembrane</keyword>
<evidence type="ECO:0000313" key="9">
    <source>
        <dbReference type="EMBL" id="ORC84686.1"/>
    </source>
</evidence>
<keyword evidence="10" id="KW-1185">Reference proteome</keyword>
<dbReference type="GeneID" id="39989735"/>
<dbReference type="Proteomes" id="UP000192257">
    <property type="component" value="Unassembled WGS sequence"/>
</dbReference>
<evidence type="ECO:0000256" key="6">
    <source>
        <dbReference type="ARBA" id="ARBA00023315"/>
    </source>
</evidence>
<evidence type="ECO:0000256" key="2">
    <source>
        <dbReference type="ARBA" id="ARBA00022692"/>
    </source>
</evidence>